<evidence type="ECO:0000256" key="1">
    <source>
        <dbReference type="SAM" id="Phobius"/>
    </source>
</evidence>
<keyword evidence="1" id="KW-0812">Transmembrane</keyword>
<keyword evidence="1" id="KW-1133">Transmembrane helix</keyword>
<feature type="transmembrane region" description="Helical" evidence="1">
    <location>
        <begin position="51"/>
        <end position="69"/>
    </location>
</feature>
<keyword evidence="1" id="KW-0472">Membrane</keyword>
<evidence type="ECO:0000313" key="3">
    <source>
        <dbReference type="Proteomes" id="UP000265566"/>
    </source>
</evidence>
<evidence type="ECO:0008006" key="4">
    <source>
        <dbReference type="Google" id="ProtNLM"/>
    </source>
</evidence>
<protein>
    <recommendedName>
        <fullName evidence="4">Transmembrane protein</fullName>
    </recommendedName>
</protein>
<organism evidence="2 3">
    <name type="scientific">Medicago truncatula</name>
    <name type="common">Barrel medic</name>
    <name type="synonym">Medicago tribuloides</name>
    <dbReference type="NCBI Taxonomy" id="3880"/>
    <lineage>
        <taxon>Eukaryota</taxon>
        <taxon>Viridiplantae</taxon>
        <taxon>Streptophyta</taxon>
        <taxon>Embryophyta</taxon>
        <taxon>Tracheophyta</taxon>
        <taxon>Spermatophyta</taxon>
        <taxon>Magnoliopsida</taxon>
        <taxon>eudicotyledons</taxon>
        <taxon>Gunneridae</taxon>
        <taxon>Pentapetalae</taxon>
        <taxon>rosids</taxon>
        <taxon>fabids</taxon>
        <taxon>Fabales</taxon>
        <taxon>Fabaceae</taxon>
        <taxon>Papilionoideae</taxon>
        <taxon>50 kb inversion clade</taxon>
        <taxon>NPAAA clade</taxon>
        <taxon>Hologalegina</taxon>
        <taxon>IRL clade</taxon>
        <taxon>Trifolieae</taxon>
        <taxon>Medicago</taxon>
    </lineage>
</organism>
<gene>
    <name evidence="2" type="ORF">MtrunA17_Chr5g0413041</name>
</gene>
<accession>A0A396HUF1</accession>
<dbReference type="Gramene" id="rna30121">
    <property type="protein sequence ID" value="RHN55005.1"/>
    <property type="gene ID" value="gene30121"/>
</dbReference>
<reference evidence="3" key="1">
    <citation type="journal article" date="2018" name="Nat. Plants">
        <title>Whole-genome landscape of Medicago truncatula symbiotic genes.</title>
        <authorList>
            <person name="Pecrix Y."/>
            <person name="Staton S.E."/>
            <person name="Sallet E."/>
            <person name="Lelandais-Briere C."/>
            <person name="Moreau S."/>
            <person name="Carrere S."/>
            <person name="Blein T."/>
            <person name="Jardinaud M.F."/>
            <person name="Latrasse D."/>
            <person name="Zouine M."/>
            <person name="Zahm M."/>
            <person name="Kreplak J."/>
            <person name="Mayjonade B."/>
            <person name="Satge C."/>
            <person name="Perez M."/>
            <person name="Cauet S."/>
            <person name="Marande W."/>
            <person name="Chantry-Darmon C."/>
            <person name="Lopez-Roques C."/>
            <person name="Bouchez O."/>
            <person name="Berard A."/>
            <person name="Debelle F."/>
            <person name="Munos S."/>
            <person name="Bendahmane A."/>
            <person name="Berges H."/>
            <person name="Niebel A."/>
            <person name="Buitink J."/>
            <person name="Frugier F."/>
            <person name="Benhamed M."/>
            <person name="Crespi M."/>
            <person name="Gouzy J."/>
            <person name="Gamas P."/>
        </authorList>
    </citation>
    <scope>NUCLEOTIDE SEQUENCE [LARGE SCALE GENOMIC DNA]</scope>
    <source>
        <strain evidence="3">cv. Jemalong A17</strain>
    </source>
</reference>
<feature type="transmembrane region" description="Helical" evidence="1">
    <location>
        <begin position="76"/>
        <end position="92"/>
    </location>
</feature>
<dbReference type="EMBL" id="PSQE01000005">
    <property type="protein sequence ID" value="RHN55005.1"/>
    <property type="molecule type" value="Genomic_DNA"/>
</dbReference>
<dbReference type="Proteomes" id="UP000265566">
    <property type="component" value="Chromosome 5"/>
</dbReference>
<sequence length="159" mass="18872">MLHAVASGGMDNKLLQLYAFDKSRKLGKFVDIVYHENSRVLHDENIYCIEYASFLFFFHFFILSFTFCLFKFVNEVLRSVICFVTWFILLQSPKPKTLSIQFIDFGNEKHEVTTVSMMDPIFKPIFTVIFFYVSFILDMEDFLFGMRSRRKALHLKISR</sequence>
<evidence type="ECO:0000313" key="2">
    <source>
        <dbReference type="EMBL" id="RHN55005.1"/>
    </source>
</evidence>
<dbReference type="AlphaFoldDB" id="A0A396HUF1"/>
<name>A0A396HUF1_MEDTR</name>
<feature type="transmembrane region" description="Helical" evidence="1">
    <location>
        <begin position="125"/>
        <end position="146"/>
    </location>
</feature>
<comment type="caution">
    <text evidence="2">The sequence shown here is derived from an EMBL/GenBank/DDBJ whole genome shotgun (WGS) entry which is preliminary data.</text>
</comment>
<proteinExistence type="predicted"/>